<evidence type="ECO:0000256" key="3">
    <source>
        <dbReference type="ARBA" id="ARBA00022840"/>
    </source>
</evidence>
<sequence>MLELRRVSKSIRGRPVLRDLTLRLAKGDMVCLTGPSGIGKTTLLEIAAGIRAPDIGTCVRGPGRIGCALQDAPLLPWRTALENMDFMLAAAVPSATRSELARTWLENLGLADAAAYKPHAMSGGMRRRLAIAAALAVGPDLLLLDEPFSFLDDHWQRVVAQLVHRLNQSRGTTVLMVSHQFEPLRHLGAAMVAMDPSPDGVTLYT</sequence>
<gene>
    <name evidence="5" type="ORF">MRX98_04135</name>
</gene>
<dbReference type="SUPFAM" id="SSF52540">
    <property type="entry name" value="P-loop containing nucleoside triphosphate hydrolases"/>
    <property type="match status" value="1"/>
</dbReference>
<dbReference type="Gene3D" id="3.40.50.300">
    <property type="entry name" value="P-loop containing nucleotide triphosphate hydrolases"/>
    <property type="match status" value="1"/>
</dbReference>
<dbReference type="InterPro" id="IPR050166">
    <property type="entry name" value="ABC_transporter_ATP-bind"/>
</dbReference>
<keyword evidence="2" id="KW-0547">Nucleotide-binding</keyword>
<dbReference type="GO" id="GO:0005524">
    <property type="term" value="F:ATP binding"/>
    <property type="evidence" value="ECO:0007669"/>
    <property type="project" value="UniProtKB-KW"/>
</dbReference>
<keyword evidence="6" id="KW-1185">Reference proteome</keyword>
<organism evidence="5 6">
    <name type="scientific">Desulfatitalea alkaliphila</name>
    <dbReference type="NCBI Taxonomy" id="2929485"/>
    <lineage>
        <taxon>Bacteria</taxon>
        <taxon>Pseudomonadati</taxon>
        <taxon>Thermodesulfobacteriota</taxon>
        <taxon>Desulfobacteria</taxon>
        <taxon>Desulfobacterales</taxon>
        <taxon>Desulfosarcinaceae</taxon>
        <taxon>Desulfatitalea</taxon>
    </lineage>
</organism>
<dbReference type="InterPro" id="IPR003593">
    <property type="entry name" value="AAA+_ATPase"/>
</dbReference>
<reference evidence="5" key="1">
    <citation type="submission" date="2022-04" db="EMBL/GenBank/DDBJ databases">
        <title>Desulfatitalea alkaliphila sp. nov., a novel anaerobic sulfate-reducing bacterium isolated from terrestrial mud volcano, Taman Peninsula, Russia.</title>
        <authorList>
            <person name="Khomyakova M.A."/>
            <person name="Merkel A.Y."/>
            <person name="Slobodkin A.I."/>
        </authorList>
    </citation>
    <scope>NUCLEOTIDE SEQUENCE</scope>
    <source>
        <strain evidence="5">M08but</strain>
    </source>
</reference>
<evidence type="ECO:0000259" key="4">
    <source>
        <dbReference type="PROSITE" id="PS50893"/>
    </source>
</evidence>
<protein>
    <submittedName>
        <fullName evidence="5">ATP-binding cassette domain-containing protein</fullName>
    </submittedName>
</protein>
<evidence type="ECO:0000313" key="5">
    <source>
        <dbReference type="EMBL" id="MCJ8499752.1"/>
    </source>
</evidence>
<dbReference type="PROSITE" id="PS50893">
    <property type="entry name" value="ABC_TRANSPORTER_2"/>
    <property type="match status" value="1"/>
</dbReference>
<dbReference type="RefSeq" id="WP_246903238.1">
    <property type="nucleotide sequence ID" value="NZ_JALJRB010000003.1"/>
</dbReference>
<evidence type="ECO:0000313" key="6">
    <source>
        <dbReference type="Proteomes" id="UP001165427"/>
    </source>
</evidence>
<dbReference type="Proteomes" id="UP001165427">
    <property type="component" value="Unassembled WGS sequence"/>
</dbReference>
<dbReference type="AlphaFoldDB" id="A0AA41UIP1"/>
<dbReference type="SMART" id="SM00382">
    <property type="entry name" value="AAA"/>
    <property type="match status" value="1"/>
</dbReference>
<dbReference type="PANTHER" id="PTHR42788">
    <property type="entry name" value="TAURINE IMPORT ATP-BINDING PROTEIN-RELATED"/>
    <property type="match status" value="1"/>
</dbReference>
<name>A0AA41UIP1_9BACT</name>
<evidence type="ECO:0000256" key="2">
    <source>
        <dbReference type="ARBA" id="ARBA00022741"/>
    </source>
</evidence>
<feature type="domain" description="ABC transporter" evidence="4">
    <location>
        <begin position="2"/>
        <end position="205"/>
    </location>
</feature>
<accession>A0AA41UIP1</accession>
<dbReference type="Pfam" id="PF00005">
    <property type="entry name" value="ABC_tran"/>
    <property type="match status" value="1"/>
</dbReference>
<evidence type="ECO:0000256" key="1">
    <source>
        <dbReference type="ARBA" id="ARBA00022448"/>
    </source>
</evidence>
<proteinExistence type="predicted"/>
<dbReference type="EMBL" id="JALJRB010000003">
    <property type="protein sequence ID" value="MCJ8499752.1"/>
    <property type="molecule type" value="Genomic_DNA"/>
</dbReference>
<dbReference type="GO" id="GO:0016887">
    <property type="term" value="F:ATP hydrolysis activity"/>
    <property type="evidence" value="ECO:0007669"/>
    <property type="project" value="InterPro"/>
</dbReference>
<comment type="caution">
    <text evidence="5">The sequence shown here is derived from an EMBL/GenBank/DDBJ whole genome shotgun (WGS) entry which is preliminary data.</text>
</comment>
<dbReference type="InterPro" id="IPR003439">
    <property type="entry name" value="ABC_transporter-like_ATP-bd"/>
</dbReference>
<dbReference type="PANTHER" id="PTHR42788:SF13">
    <property type="entry name" value="ALIPHATIC SULFONATES IMPORT ATP-BINDING PROTEIN SSUB"/>
    <property type="match status" value="1"/>
</dbReference>
<keyword evidence="1" id="KW-0813">Transport</keyword>
<keyword evidence="3 5" id="KW-0067">ATP-binding</keyword>
<dbReference type="InterPro" id="IPR017871">
    <property type="entry name" value="ABC_transporter-like_CS"/>
</dbReference>
<dbReference type="InterPro" id="IPR027417">
    <property type="entry name" value="P-loop_NTPase"/>
</dbReference>
<dbReference type="PROSITE" id="PS00211">
    <property type="entry name" value="ABC_TRANSPORTER_1"/>
    <property type="match status" value="1"/>
</dbReference>